<proteinExistence type="predicted"/>
<evidence type="ECO:0000313" key="2">
    <source>
        <dbReference type="EMBL" id="KAK3264043.1"/>
    </source>
</evidence>
<feature type="region of interest" description="Disordered" evidence="1">
    <location>
        <begin position="634"/>
        <end position="670"/>
    </location>
</feature>
<organism evidence="2 3">
    <name type="scientific">Cymbomonas tetramitiformis</name>
    <dbReference type="NCBI Taxonomy" id="36881"/>
    <lineage>
        <taxon>Eukaryota</taxon>
        <taxon>Viridiplantae</taxon>
        <taxon>Chlorophyta</taxon>
        <taxon>Pyramimonadophyceae</taxon>
        <taxon>Pyramimonadales</taxon>
        <taxon>Pyramimonadaceae</taxon>
        <taxon>Cymbomonas</taxon>
    </lineage>
</organism>
<protein>
    <submittedName>
        <fullName evidence="2">Uncharacterized protein</fullName>
    </submittedName>
</protein>
<feature type="region of interest" description="Disordered" evidence="1">
    <location>
        <begin position="1"/>
        <end position="107"/>
    </location>
</feature>
<accession>A0AAE0FQW1</accession>
<evidence type="ECO:0000256" key="1">
    <source>
        <dbReference type="SAM" id="MobiDB-lite"/>
    </source>
</evidence>
<feature type="compositionally biased region" description="Basic and acidic residues" evidence="1">
    <location>
        <begin position="66"/>
        <end position="81"/>
    </location>
</feature>
<feature type="region of interest" description="Disordered" evidence="1">
    <location>
        <begin position="546"/>
        <end position="576"/>
    </location>
</feature>
<reference evidence="2 3" key="1">
    <citation type="journal article" date="2015" name="Genome Biol. Evol.">
        <title>Comparative Genomics of a Bacterivorous Green Alga Reveals Evolutionary Causalities and Consequences of Phago-Mixotrophic Mode of Nutrition.</title>
        <authorList>
            <person name="Burns J.A."/>
            <person name="Paasch A."/>
            <person name="Narechania A."/>
            <person name="Kim E."/>
        </authorList>
    </citation>
    <scope>NUCLEOTIDE SEQUENCE [LARGE SCALE GENOMIC DNA]</scope>
    <source>
        <strain evidence="2 3">PLY_AMNH</strain>
    </source>
</reference>
<evidence type="ECO:0000313" key="3">
    <source>
        <dbReference type="Proteomes" id="UP001190700"/>
    </source>
</evidence>
<feature type="compositionally biased region" description="Polar residues" evidence="1">
    <location>
        <begin position="906"/>
        <end position="926"/>
    </location>
</feature>
<dbReference type="AlphaFoldDB" id="A0AAE0FQW1"/>
<name>A0AAE0FQW1_9CHLO</name>
<feature type="compositionally biased region" description="Basic and acidic residues" evidence="1">
    <location>
        <begin position="546"/>
        <end position="555"/>
    </location>
</feature>
<comment type="caution">
    <text evidence="2">The sequence shown here is derived from an EMBL/GenBank/DDBJ whole genome shotgun (WGS) entry which is preliminary data.</text>
</comment>
<sequence length="954" mass="105562">MSLAQNVSGPGPWSSGEELYSSFTLEDSTNNAPRTLPAPPTSVNGQNRPSANPASPRPAASNQLRAMREDFVRRAKQKQAEAKAFNSAGERPAHFGGGFETKRPQQPNVAPAGVFQRLHPGVENLSDLSNLSKLSLKTQDSGESDSKPTVLRALMNVNRGDRQAFQRTLEELNQGWSKLRKVVKGSRFTTFLAMQKAGRRQALNEVRKRELVRGAVNARMPVEKLIQGGQLNTAWAEENEELPRELQNLERFPMFQESAAESREHLREDPDVKDALLRWWVRIVDPRASLVSKRNYITLCALLLQILFPDKYRRKQAAADAIAEWNHEMYGQSAECGLDFAHFSGGLLELADLHLSCLTSAVANPSAYVAFLDSLLEKLGQECTRLSVPKFGQAGDLAQYQGRQFQMQAKGTHSGVAPLLTKHTTQVWLTKLAAAEEASVLEEVAAHHRPETAPFATVADSKHRQLLHDHHRTKGDITDRRVQRPPENAVKSGWDAATLRVKARRFGREVKVKAVVPREVMPKWRAADSEILLRETERLKVLRSEVASEHTDQAHRKLSVAGPSPPGKFDPSTSMQRTATCKIDNELSISFKGSPEPQEVSQMFGNRDVDVSPAALSPWVSQLAQPEIAEYYSANSQAKPDTASDGGRAQSRDSARAPASSQSPRTAKLAAAAAAQPRACIENKNIAQLNSAIVGKHFQNVFCSVPEMDPNELDAHYPHRMEQKLERQREAEDLEVGRACGAQTERGSADTSYTYLPSWEDTRVSPFLSLLFPVTDFQNDAYTVSHRDDTIDLNSPLGTSLPLRIVGEIRPTTSPSTPLANNKNPYNFSMSPSFYAGLGHGRRVVQYSDADRTAKVIPARSPSSTTTIYGGGFLPPRLDILDSLIQKPIHVPVPQQPKSTRKKQRSQPSWSNINKTRGTPNLNCQPMATEPDEEADSMLKPWSIEMRGSPQLPT</sequence>
<keyword evidence="3" id="KW-1185">Reference proteome</keyword>
<feature type="compositionally biased region" description="Low complexity" evidence="1">
    <location>
        <begin position="47"/>
        <end position="62"/>
    </location>
</feature>
<dbReference type="Proteomes" id="UP001190700">
    <property type="component" value="Unassembled WGS sequence"/>
</dbReference>
<feature type="region of interest" description="Disordered" evidence="1">
    <location>
        <begin position="891"/>
        <end position="954"/>
    </location>
</feature>
<feature type="compositionally biased region" description="Low complexity" evidence="1">
    <location>
        <begin position="656"/>
        <end position="670"/>
    </location>
</feature>
<gene>
    <name evidence="2" type="ORF">CYMTET_27193</name>
</gene>
<dbReference type="EMBL" id="LGRX02014832">
    <property type="protein sequence ID" value="KAK3264043.1"/>
    <property type="molecule type" value="Genomic_DNA"/>
</dbReference>
<feature type="compositionally biased region" description="Polar residues" evidence="1">
    <location>
        <begin position="21"/>
        <end position="33"/>
    </location>
</feature>